<feature type="region of interest" description="Disordered" evidence="5">
    <location>
        <begin position="453"/>
        <end position="500"/>
    </location>
</feature>
<comment type="subcellular location">
    <subcellularLocation>
        <location evidence="1">Nucleus</location>
    </subcellularLocation>
</comment>
<evidence type="ECO:0000256" key="1">
    <source>
        <dbReference type="ARBA" id="ARBA00004123"/>
    </source>
</evidence>
<dbReference type="PROSITE" id="PS51062">
    <property type="entry name" value="RUNT"/>
    <property type="match status" value="1"/>
</dbReference>
<name>A0A1J1ICI2_9DIPT</name>
<dbReference type="PANTHER" id="PTHR11950:SF48">
    <property type="entry name" value="RUNT RELATED B"/>
    <property type="match status" value="1"/>
</dbReference>
<gene>
    <name evidence="7" type="ORF">CLUMA_CG010019</name>
</gene>
<evidence type="ECO:0000313" key="7">
    <source>
        <dbReference type="EMBL" id="CRK96686.1"/>
    </source>
</evidence>
<dbReference type="GO" id="GO:0000978">
    <property type="term" value="F:RNA polymerase II cis-regulatory region sequence-specific DNA binding"/>
    <property type="evidence" value="ECO:0007669"/>
    <property type="project" value="TreeGrafter"/>
</dbReference>
<dbReference type="Proteomes" id="UP000183832">
    <property type="component" value="Unassembled WGS sequence"/>
</dbReference>
<feature type="compositionally biased region" description="Polar residues" evidence="5">
    <location>
        <begin position="1"/>
        <end position="18"/>
    </location>
</feature>
<feature type="region of interest" description="Disordered" evidence="5">
    <location>
        <begin position="277"/>
        <end position="330"/>
    </location>
</feature>
<proteinExistence type="predicted"/>
<dbReference type="AlphaFoldDB" id="A0A1J1ICI2"/>
<feature type="region of interest" description="Disordered" evidence="5">
    <location>
        <begin position="1"/>
        <end position="47"/>
    </location>
</feature>
<dbReference type="InterPro" id="IPR012346">
    <property type="entry name" value="p53/RUNT-type_TF_DNA-bd_sf"/>
</dbReference>
<dbReference type="GO" id="GO:0048592">
    <property type="term" value="P:eye morphogenesis"/>
    <property type="evidence" value="ECO:0007669"/>
    <property type="project" value="UniProtKB-ARBA"/>
</dbReference>
<reference evidence="7 8" key="1">
    <citation type="submission" date="2015-04" db="EMBL/GenBank/DDBJ databases">
        <authorList>
            <person name="Syromyatnikov M.Y."/>
            <person name="Popov V.N."/>
        </authorList>
    </citation>
    <scope>NUCLEOTIDE SEQUENCE [LARGE SCALE GENOMIC DNA]</scope>
</reference>
<feature type="domain" description="Runt" evidence="6">
    <location>
        <begin position="57"/>
        <end position="185"/>
    </location>
</feature>
<evidence type="ECO:0000256" key="5">
    <source>
        <dbReference type="SAM" id="MobiDB-lite"/>
    </source>
</evidence>
<dbReference type="FunFam" id="2.60.40.720:FF:000001">
    <property type="entry name" value="Runt-related transcription factor"/>
    <property type="match status" value="1"/>
</dbReference>
<feature type="compositionally biased region" description="Low complexity" evidence="5">
    <location>
        <begin position="467"/>
        <end position="482"/>
    </location>
</feature>
<evidence type="ECO:0000313" key="8">
    <source>
        <dbReference type="Proteomes" id="UP000183832"/>
    </source>
</evidence>
<protein>
    <submittedName>
        <fullName evidence="7">CLUMA_CG010019, isoform A</fullName>
    </submittedName>
</protein>
<keyword evidence="3" id="KW-0804">Transcription</keyword>
<dbReference type="STRING" id="568069.A0A1J1ICI2"/>
<dbReference type="OrthoDB" id="10029800at2759"/>
<dbReference type="InterPro" id="IPR008967">
    <property type="entry name" value="p53-like_TF_DNA-bd_sf"/>
</dbReference>
<dbReference type="EMBL" id="CVRI01000044">
    <property type="protein sequence ID" value="CRK96686.1"/>
    <property type="molecule type" value="Genomic_DNA"/>
</dbReference>
<keyword evidence="2" id="KW-0805">Transcription regulation</keyword>
<keyword evidence="4" id="KW-0539">Nucleus</keyword>
<dbReference type="GO" id="GO:0000981">
    <property type="term" value="F:DNA-binding transcription factor activity, RNA polymerase II-specific"/>
    <property type="evidence" value="ECO:0007669"/>
    <property type="project" value="TreeGrafter"/>
</dbReference>
<dbReference type="GO" id="GO:0005524">
    <property type="term" value="F:ATP binding"/>
    <property type="evidence" value="ECO:0007669"/>
    <property type="project" value="InterPro"/>
</dbReference>
<dbReference type="SUPFAM" id="SSF49417">
    <property type="entry name" value="p53-like transcription factors"/>
    <property type="match status" value="1"/>
</dbReference>
<dbReference type="PANTHER" id="PTHR11950">
    <property type="entry name" value="RUNT RELATED"/>
    <property type="match status" value="1"/>
</dbReference>
<sequence>MHIASEVTSTTAPPEQNVNSGANNQRNSSSNSTNGGSVATNSGRDSPLTAENLAERTIDSLIAEHPGELTRTGSPHIVCSTLPSHWRSNKTLPVAFKVVALGDVQDGTPCHLMCGNDENFCGELRNCTTVMKNQVAKFNDLRFVGRSGRGKSFTLTICISTTPMQIATYTKAIKVTVDGPREPRSKIRHQGFHPFAFGPRFPTDPLIGGIQFKLGFPHHLPGIPTSQAHLAGSPDWRVLNNRPFPPSQYFHHHQHFATHNVLAAIDRMERPFLDANNSITSQTKLPTNTNSPRSSPEIGNTKITEISSSKDDDDFDNDNENISVTGSPDITCDGDTLNETKTEGAFTSIIQKSQRKSEFTTQFPVNSHFTGNTNPMINHALAAHLFFQNPLLPQPNQWLYNHLYNNYHDFPWLRHSLGSNSLTNGSTESSQIDASSSSSGLSFIKRSITLLTNNNSNDKENDSDVQSSSSPPVSSTKRSPSPEAVADTVGNKRKRSTSVESITKENLNEINCKTENFIGRNRMVAGVKHNDVWRPY</sequence>
<organism evidence="7 8">
    <name type="scientific">Clunio marinus</name>
    <dbReference type="NCBI Taxonomy" id="568069"/>
    <lineage>
        <taxon>Eukaryota</taxon>
        <taxon>Metazoa</taxon>
        <taxon>Ecdysozoa</taxon>
        <taxon>Arthropoda</taxon>
        <taxon>Hexapoda</taxon>
        <taxon>Insecta</taxon>
        <taxon>Pterygota</taxon>
        <taxon>Neoptera</taxon>
        <taxon>Endopterygota</taxon>
        <taxon>Diptera</taxon>
        <taxon>Nematocera</taxon>
        <taxon>Chironomoidea</taxon>
        <taxon>Chironomidae</taxon>
        <taxon>Clunio</taxon>
    </lineage>
</organism>
<dbReference type="Gene3D" id="2.60.40.720">
    <property type="match status" value="1"/>
</dbReference>
<dbReference type="InterPro" id="IPR000040">
    <property type="entry name" value="AML1_Runt"/>
</dbReference>
<evidence type="ECO:0000256" key="4">
    <source>
        <dbReference type="ARBA" id="ARBA00023242"/>
    </source>
</evidence>
<dbReference type="GO" id="GO:0001709">
    <property type="term" value="P:cell fate determination"/>
    <property type="evidence" value="ECO:0007669"/>
    <property type="project" value="UniProtKB-ARBA"/>
</dbReference>
<accession>A0A1J1ICI2</accession>
<evidence type="ECO:0000256" key="3">
    <source>
        <dbReference type="ARBA" id="ARBA00023163"/>
    </source>
</evidence>
<dbReference type="GO" id="GO:0005634">
    <property type="term" value="C:nucleus"/>
    <property type="evidence" value="ECO:0007669"/>
    <property type="project" value="UniProtKB-SubCell"/>
</dbReference>
<keyword evidence="8" id="KW-1185">Reference proteome</keyword>
<evidence type="ECO:0000259" key="6">
    <source>
        <dbReference type="PROSITE" id="PS51062"/>
    </source>
</evidence>
<evidence type="ECO:0000256" key="2">
    <source>
        <dbReference type="ARBA" id="ARBA00023015"/>
    </source>
</evidence>
<dbReference type="PRINTS" id="PR00967">
    <property type="entry name" value="ONCOGENEAML1"/>
</dbReference>
<dbReference type="Pfam" id="PF00853">
    <property type="entry name" value="Runt"/>
    <property type="match status" value="1"/>
</dbReference>
<feature type="compositionally biased region" description="Low complexity" evidence="5">
    <location>
        <begin position="19"/>
        <end position="43"/>
    </location>
</feature>
<feature type="compositionally biased region" description="Polar residues" evidence="5">
    <location>
        <begin position="277"/>
        <end position="307"/>
    </location>
</feature>
<dbReference type="InterPro" id="IPR013524">
    <property type="entry name" value="Runt_dom"/>
</dbReference>